<organism evidence="2 3">
    <name type="scientific">Natronobacterium gregoryi</name>
    <dbReference type="NCBI Taxonomy" id="44930"/>
    <lineage>
        <taxon>Archaea</taxon>
        <taxon>Methanobacteriati</taxon>
        <taxon>Methanobacteriota</taxon>
        <taxon>Stenosarchaea group</taxon>
        <taxon>Halobacteria</taxon>
        <taxon>Halobacteriales</taxon>
        <taxon>Natrialbaceae</taxon>
        <taxon>Natronobacterium</taxon>
    </lineage>
</organism>
<name>A0A1I3TZU5_9EURY</name>
<accession>A0A1I3TZU5</accession>
<protein>
    <submittedName>
        <fullName evidence="2">Mn-containing catalase</fullName>
    </submittedName>
</protein>
<dbReference type="Proteomes" id="UP000182829">
    <property type="component" value="Unassembled WGS sequence"/>
</dbReference>
<dbReference type="EMBL" id="FORO01000076">
    <property type="protein sequence ID" value="SFJ75061.1"/>
    <property type="molecule type" value="Genomic_DNA"/>
</dbReference>
<sequence length="44" mass="4899">MLWMQGESLDSNGKCSYVPEQPGDGEVEAPEPDPKTYNDPSDER</sequence>
<proteinExistence type="predicted"/>
<gene>
    <name evidence="2" type="ORF">SAMN05443661_1762</name>
</gene>
<reference evidence="2 3" key="1">
    <citation type="submission" date="2016-10" db="EMBL/GenBank/DDBJ databases">
        <authorList>
            <person name="de Groot N.N."/>
        </authorList>
    </citation>
    <scope>NUCLEOTIDE SEQUENCE [LARGE SCALE GENOMIC DNA]</scope>
    <source>
        <strain evidence="2 3">SP2</strain>
    </source>
</reference>
<evidence type="ECO:0000256" key="1">
    <source>
        <dbReference type="SAM" id="MobiDB-lite"/>
    </source>
</evidence>
<evidence type="ECO:0000313" key="2">
    <source>
        <dbReference type="EMBL" id="SFJ75061.1"/>
    </source>
</evidence>
<evidence type="ECO:0000313" key="3">
    <source>
        <dbReference type="Proteomes" id="UP000182829"/>
    </source>
</evidence>
<feature type="compositionally biased region" description="Basic and acidic residues" evidence="1">
    <location>
        <begin position="32"/>
        <end position="44"/>
    </location>
</feature>
<feature type="region of interest" description="Disordered" evidence="1">
    <location>
        <begin position="1"/>
        <end position="44"/>
    </location>
</feature>
<dbReference type="AlphaFoldDB" id="A0A1I3TZU5"/>